<accession>A0A164DDT8</accession>
<sequence>FCTHKTDRTWLEENKWSKEDTKKSTQRKREEHLDDVLTTARTVSNVGC</sequence>
<keyword evidence="2" id="KW-1185">Reference proteome</keyword>
<dbReference type="AlphaFoldDB" id="A0A164DDT8"/>
<evidence type="ECO:0000313" key="1">
    <source>
        <dbReference type="EMBL" id="KZR95676.1"/>
    </source>
</evidence>
<name>A0A164DDT8_9CRUS</name>
<dbReference type="Proteomes" id="UP000076858">
    <property type="component" value="Unassembled WGS sequence"/>
</dbReference>
<evidence type="ECO:0000313" key="2">
    <source>
        <dbReference type="Proteomes" id="UP000076858"/>
    </source>
</evidence>
<dbReference type="EMBL" id="LRGB01027686">
    <property type="protein sequence ID" value="KZR95676.1"/>
    <property type="molecule type" value="Genomic_DNA"/>
</dbReference>
<reference evidence="1 2" key="1">
    <citation type="submission" date="2016-03" db="EMBL/GenBank/DDBJ databases">
        <title>EvidentialGene: Evidence-directed Construction of Genes on Genomes.</title>
        <authorList>
            <person name="Gilbert D.G."/>
            <person name="Choi J.-H."/>
            <person name="Mockaitis K."/>
            <person name="Colbourne J."/>
            <person name="Pfrender M."/>
        </authorList>
    </citation>
    <scope>NUCLEOTIDE SEQUENCE [LARGE SCALE GENOMIC DNA]</scope>
    <source>
        <strain evidence="1 2">Xinb3</strain>
        <tissue evidence="1">Complete organism</tissue>
    </source>
</reference>
<feature type="non-terminal residue" evidence="1">
    <location>
        <position position="1"/>
    </location>
</feature>
<proteinExistence type="predicted"/>
<organism evidence="1 2">
    <name type="scientific">Daphnia magna</name>
    <dbReference type="NCBI Taxonomy" id="35525"/>
    <lineage>
        <taxon>Eukaryota</taxon>
        <taxon>Metazoa</taxon>
        <taxon>Ecdysozoa</taxon>
        <taxon>Arthropoda</taxon>
        <taxon>Crustacea</taxon>
        <taxon>Branchiopoda</taxon>
        <taxon>Diplostraca</taxon>
        <taxon>Cladocera</taxon>
        <taxon>Anomopoda</taxon>
        <taxon>Daphniidae</taxon>
        <taxon>Daphnia</taxon>
    </lineage>
</organism>
<gene>
    <name evidence="1" type="ORF">APZ42_010448</name>
</gene>
<protein>
    <submittedName>
        <fullName evidence="1">Uncharacterized protein</fullName>
    </submittedName>
</protein>
<comment type="caution">
    <text evidence="1">The sequence shown here is derived from an EMBL/GenBank/DDBJ whole genome shotgun (WGS) entry which is preliminary data.</text>
</comment>